<keyword evidence="2" id="KW-1185">Reference proteome</keyword>
<accession>A0ABT5YKI9</accession>
<evidence type="ECO:0000313" key="2">
    <source>
        <dbReference type="Proteomes" id="UP001215503"/>
    </source>
</evidence>
<sequence>MKEVVAERVAARIEGDFVVFLIGMRINKPWKVQRWWPVFRAMPVMLRELEAAGPETGFLGHSGLSMRLIAQYWRSFEYLEAYARSEDGRHRQAWTAFNRAARHARGDVGIWHETYLVKAGAYEAVYSGMPRTGLGRAGELVPATGELSEARRRLHLGA</sequence>
<dbReference type="Pfam" id="PF13826">
    <property type="entry name" value="Monooxy_af470-like"/>
    <property type="match status" value="1"/>
</dbReference>
<gene>
    <name evidence="1" type="ORF">P2G67_05235</name>
</gene>
<dbReference type="Proteomes" id="UP001215503">
    <property type="component" value="Unassembled WGS sequence"/>
</dbReference>
<dbReference type="EMBL" id="JARHUD010000003">
    <property type="protein sequence ID" value="MDF2095373.1"/>
    <property type="molecule type" value="Genomic_DNA"/>
</dbReference>
<dbReference type="RefSeq" id="WP_275820746.1">
    <property type="nucleotide sequence ID" value="NZ_JARHUD010000003.1"/>
</dbReference>
<evidence type="ECO:0000313" key="1">
    <source>
        <dbReference type="EMBL" id="MDF2095373.1"/>
    </source>
</evidence>
<comment type="caution">
    <text evidence="1">The sequence shown here is derived from an EMBL/GenBank/DDBJ whole genome shotgun (WGS) entry which is preliminary data.</text>
</comment>
<proteinExistence type="predicted"/>
<organism evidence="1 2">
    <name type="scientific">Aquibaculum arenosum</name>
    <dbReference type="NCBI Taxonomy" id="3032591"/>
    <lineage>
        <taxon>Bacteria</taxon>
        <taxon>Pseudomonadati</taxon>
        <taxon>Pseudomonadota</taxon>
        <taxon>Alphaproteobacteria</taxon>
        <taxon>Rhodospirillales</taxon>
        <taxon>Rhodovibrionaceae</taxon>
        <taxon>Aquibaculum</taxon>
    </lineage>
</organism>
<dbReference type="InterPro" id="IPR025444">
    <property type="entry name" value="Monooxy_af470"/>
</dbReference>
<reference evidence="1 2" key="1">
    <citation type="submission" date="2023-03" db="EMBL/GenBank/DDBJ databases">
        <title>Fodinicurvata sp. CAU 1616 isolated from sea sendiment.</title>
        <authorList>
            <person name="Kim W."/>
        </authorList>
    </citation>
    <scope>NUCLEOTIDE SEQUENCE [LARGE SCALE GENOMIC DNA]</scope>
    <source>
        <strain evidence="1 2">CAU 1616</strain>
    </source>
</reference>
<protein>
    <submittedName>
        <fullName evidence="1">DUF4188 domain-containing protein</fullName>
    </submittedName>
</protein>
<name>A0ABT5YKI9_9PROT</name>